<dbReference type="Pfam" id="PF01553">
    <property type="entry name" value="Acyltransferase"/>
    <property type="match status" value="1"/>
</dbReference>
<dbReference type="InterPro" id="IPR021122">
    <property type="entry name" value="RNA_ligase_dom_REL/Rnl2"/>
</dbReference>
<sequence>MAHIAYPSTPNFRNFNTDYVRALDWKRDSTSTNVDTSSVVAASPSQLPPTRATFIGLVKLHGTNATVVFRNGNKHDAQIQARSWIIEDTKKDNCGTYALLSRAPLSSLVEQILAVRGAGDHFEEIYICGEVAGKGVQKGVAITLMERFFAIFNIRIDGSWVDMRRYKNCYLPEHRIYNLAQYKTFEVDIDFRAPTTAVHDLMNQYTAEVYELCPFGAAFTDDTGNPVSGRGEGIVWTMVRTPYMDESDDRQFDDTVLVNFKTKGEKFAAVAHAPKETKNVDPAAASAAEAFADYALAERRYEQGVEYLESEQAREGQPINGYDYKLTGAFIKWVTNDAIKEERNEMERLGVPERDARRVIGSCDRGVAQLLGMDVHAVYRILRKVSDYALETYYSEVYLEGLQNVPKDAALIVTPCHHNELIDVATLAATIPHRRKVFCWAKSTTFKVPVLGWILASSGAIPVRRNPDKADAGTSNAALFAATTAALARNQVIGVFPEGTSYTEPAIAQIMSGAGWATLEFMRSQHENNKAGSVLIVPVGIVYTNKSKFRSRLRVQYGSPIDAASYISPSLFENADAEAERAVVKIIMKEVETQLVNMTINAPDWETLYAARMARDILWTDERNVKLKDWVVVNQTLIKLFSPSEDPELTTTKRALTKYLSLLQHTRITHAQLRDLKPHSKPSGSTFVFRFIALALRTLLNPSFLLFIPPFIAHIPAYLFAWLGSRLAPPGEEESPAQFKVILGGFGAGLGAGISSFVITALARRLDTPLLKLALKLAGIRRFFLWVFTAWFLMKWHWALVDGNYKRFRLLLAAFKILGSELQPKSWALAPRELGPYETPPPPAANPFLKKNVGSNALGPKAWLKAQPPPVPARRMISHLLLAREAALMSLRRSLGNAETADRRALVDLGGEVFM</sequence>
<keyword evidence="4" id="KW-1185">Reference proteome</keyword>
<comment type="caution">
    <text evidence="3">The sequence shown here is derived from an EMBL/GenBank/DDBJ whole genome shotgun (WGS) entry which is preliminary data.</text>
</comment>
<dbReference type="PANTHER" id="PTHR31605:SF0">
    <property type="entry name" value="GLYCEROL-3-PHOSPHATE O-ACYLTRANSFERASE 1"/>
    <property type="match status" value="1"/>
</dbReference>
<dbReference type="InterPro" id="IPR052744">
    <property type="entry name" value="GPAT/DAPAT"/>
</dbReference>
<evidence type="ECO:0000313" key="4">
    <source>
        <dbReference type="Proteomes" id="UP001362999"/>
    </source>
</evidence>
<dbReference type="GO" id="GO:0016287">
    <property type="term" value="F:glycerone-phosphate O-acyltransferase activity"/>
    <property type="evidence" value="ECO:0007669"/>
    <property type="project" value="TreeGrafter"/>
</dbReference>
<dbReference type="EMBL" id="JAWWNJ010000023">
    <property type="protein sequence ID" value="KAK7033112.1"/>
    <property type="molecule type" value="Genomic_DNA"/>
</dbReference>
<organism evidence="3 4">
    <name type="scientific">Favolaschia claudopus</name>
    <dbReference type="NCBI Taxonomy" id="2862362"/>
    <lineage>
        <taxon>Eukaryota</taxon>
        <taxon>Fungi</taxon>
        <taxon>Dikarya</taxon>
        <taxon>Basidiomycota</taxon>
        <taxon>Agaricomycotina</taxon>
        <taxon>Agaricomycetes</taxon>
        <taxon>Agaricomycetidae</taxon>
        <taxon>Agaricales</taxon>
        <taxon>Marasmiineae</taxon>
        <taxon>Mycenaceae</taxon>
        <taxon>Favolaschia</taxon>
    </lineage>
</organism>
<dbReference type="Pfam" id="PF09414">
    <property type="entry name" value="RNA_ligase"/>
    <property type="match status" value="1"/>
</dbReference>
<dbReference type="SMART" id="SM00563">
    <property type="entry name" value="PlsC"/>
    <property type="match status" value="1"/>
</dbReference>
<feature type="transmembrane region" description="Helical" evidence="1">
    <location>
        <begin position="783"/>
        <end position="801"/>
    </location>
</feature>
<keyword evidence="1" id="KW-0472">Membrane</keyword>
<proteinExistence type="predicted"/>
<dbReference type="Proteomes" id="UP001362999">
    <property type="component" value="Unassembled WGS sequence"/>
</dbReference>
<evidence type="ECO:0000259" key="2">
    <source>
        <dbReference type="SMART" id="SM00563"/>
    </source>
</evidence>
<feature type="transmembrane region" description="Helical" evidence="1">
    <location>
        <begin position="699"/>
        <end position="720"/>
    </location>
</feature>
<feature type="domain" description="Phospholipid/glycerol acyltransferase" evidence="2">
    <location>
        <begin position="411"/>
        <end position="544"/>
    </location>
</feature>
<keyword evidence="1" id="KW-1133">Transmembrane helix</keyword>
<feature type="transmembrane region" description="Helical" evidence="1">
    <location>
        <begin position="741"/>
        <end position="763"/>
    </location>
</feature>
<reference evidence="3 4" key="1">
    <citation type="journal article" date="2024" name="J Genomics">
        <title>Draft genome sequencing and assembly of Favolaschia claudopus CIRM-BRFM 2984 isolated from oak limbs.</title>
        <authorList>
            <person name="Navarro D."/>
            <person name="Drula E."/>
            <person name="Chaduli D."/>
            <person name="Cazenave R."/>
            <person name="Ahrendt S."/>
            <person name="Wang J."/>
            <person name="Lipzen A."/>
            <person name="Daum C."/>
            <person name="Barry K."/>
            <person name="Grigoriev I.V."/>
            <person name="Favel A."/>
            <person name="Rosso M.N."/>
            <person name="Martin F."/>
        </authorList>
    </citation>
    <scope>NUCLEOTIDE SEQUENCE [LARGE SCALE GENOMIC DNA]</scope>
    <source>
        <strain evidence="3 4">CIRM-BRFM 2984</strain>
    </source>
</reference>
<dbReference type="GO" id="GO:0004366">
    <property type="term" value="F:glycerol-3-phosphate O-acyltransferase activity"/>
    <property type="evidence" value="ECO:0007669"/>
    <property type="project" value="TreeGrafter"/>
</dbReference>
<dbReference type="AlphaFoldDB" id="A0AAW0C1Z0"/>
<accession>A0AAW0C1Z0</accession>
<dbReference type="InterPro" id="IPR002123">
    <property type="entry name" value="Plipid/glycerol_acylTrfase"/>
</dbReference>
<evidence type="ECO:0000313" key="3">
    <source>
        <dbReference type="EMBL" id="KAK7033112.1"/>
    </source>
</evidence>
<name>A0AAW0C1Z0_9AGAR</name>
<dbReference type="GO" id="GO:0008654">
    <property type="term" value="P:phospholipid biosynthetic process"/>
    <property type="evidence" value="ECO:0007669"/>
    <property type="project" value="TreeGrafter"/>
</dbReference>
<dbReference type="Gene3D" id="3.30.470.30">
    <property type="entry name" value="DNA ligase/mRNA capping enzyme"/>
    <property type="match status" value="1"/>
</dbReference>
<dbReference type="SUPFAM" id="SSF69593">
    <property type="entry name" value="Glycerol-3-phosphate (1)-acyltransferase"/>
    <property type="match status" value="1"/>
</dbReference>
<dbReference type="GO" id="GO:0016787">
    <property type="term" value="F:hydrolase activity"/>
    <property type="evidence" value="ECO:0007669"/>
    <property type="project" value="UniProtKB-KW"/>
</dbReference>
<dbReference type="PANTHER" id="PTHR31605">
    <property type="entry name" value="GLYCEROL-3-PHOSPHATE O-ACYLTRANSFERASE 1"/>
    <property type="match status" value="1"/>
</dbReference>
<keyword evidence="3" id="KW-0378">Hydrolase</keyword>
<gene>
    <name evidence="3" type="ORF">R3P38DRAFT_3393051</name>
</gene>
<keyword evidence="1" id="KW-0812">Transmembrane</keyword>
<protein>
    <submittedName>
        <fullName evidence="3">Glycoside hydrolase family 5 protein</fullName>
    </submittedName>
</protein>
<evidence type="ECO:0000256" key="1">
    <source>
        <dbReference type="SAM" id="Phobius"/>
    </source>
</evidence>